<sequence>MRVTGSPSWTWWPWKIRSIRACTSKSWLMAVVQTVASLSGVHMYNISHHIMNPDDEACSSMVHGENAERKYSTSAYCL</sequence>
<dbReference type="Proteomes" id="UP000325945">
    <property type="component" value="Unassembled WGS sequence"/>
</dbReference>
<keyword evidence="2" id="KW-1185">Reference proteome</keyword>
<gene>
    <name evidence="1" type="ORF">BDV39DRAFT_171900</name>
</gene>
<protein>
    <submittedName>
        <fullName evidence="1">Uncharacterized protein</fullName>
    </submittedName>
</protein>
<evidence type="ECO:0000313" key="2">
    <source>
        <dbReference type="Proteomes" id="UP000325945"/>
    </source>
</evidence>
<dbReference type="AlphaFoldDB" id="A0A5N6XAU7"/>
<accession>A0A5N6XAU7</accession>
<evidence type="ECO:0000313" key="1">
    <source>
        <dbReference type="EMBL" id="KAE8329466.1"/>
    </source>
</evidence>
<dbReference type="EMBL" id="ML741779">
    <property type="protein sequence ID" value="KAE8329466.1"/>
    <property type="molecule type" value="Genomic_DNA"/>
</dbReference>
<name>A0A5N6XAU7_9EURO</name>
<proteinExistence type="predicted"/>
<organism evidence="1 2">
    <name type="scientific">Aspergillus sergii</name>
    <dbReference type="NCBI Taxonomy" id="1034303"/>
    <lineage>
        <taxon>Eukaryota</taxon>
        <taxon>Fungi</taxon>
        <taxon>Dikarya</taxon>
        <taxon>Ascomycota</taxon>
        <taxon>Pezizomycotina</taxon>
        <taxon>Eurotiomycetes</taxon>
        <taxon>Eurotiomycetidae</taxon>
        <taxon>Eurotiales</taxon>
        <taxon>Aspergillaceae</taxon>
        <taxon>Aspergillus</taxon>
        <taxon>Aspergillus subgen. Circumdati</taxon>
    </lineage>
</organism>
<reference evidence="2" key="1">
    <citation type="submission" date="2019-04" db="EMBL/GenBank/DDBJ databases">
        <title>Friends and foes A comparative genomics studyof 23 Aspergillus species from section Flavi.</title>
        <authorList>
            <consortium name="DOE Joint Genome Institute"/>
            <person name="Kjaerbolling I."/>
            <person name="Vesth T."/>
            <person name="Frisvad J.C."/>
            <person name="Nybo J.L."/>
            <person name="Theobald S."/>
            <person name="Kildgaard S."/>
            <person name="Isbrandt T."/>
            <person name="Kuo A."/>
            <person name="Sato A."/>
            <person name="Lyhne E.K."/>
            <person name="Kogle M.E."/>
            <person name="Wiebenga A."/>
            <person name="Kun R.S."/>
            <person name="Lubbers R.J."/>
            <person name="Makela M.R."/>
            <person name="Barry K."/>
            <person name="Chovatia M."/>
            <person name="Clum A."/>
            <person name="Daum C."/>
            <person name="Haridas S."/>
            <person name="He G."/>
            <person name="LaButti K."/>
            <person name="Lipzen A."/>
            <person name="Mondo S."/>
            <person name="Riley R."/>
            <person name="Salamov A."/>
            <person name="Simmons B.A."/>
            <person name="Magnuson J.K."/>
            <person name="Henrissat B."/>
            <person name="Mortensen U.H."/>
            <person name="Larsen T.O."/>
            <person name="Devries R.P."/>
            <person name="Grigoriev I.V."/>
            <person name="Machida M."/>
            <person name="Baker S.E."/>
            <person name="Andersen M.R."/>
        </authorList>
    </citation>
    <scope>NUCLEOTIDE SEQUENCE [LARGE SCALE GENOMIC DNA]</scope>
    <source>
        <strain evidence="2">CBS 130017</strain>
    </source>
</reference>